<keyword evidence="1" id="KW-0808">Transferase</keyword>
<dbReference type="GO" id="GO:0016740">
    <property type="term" value="F:transferase activity"/>
    <property type="evidence" value="ECO:0007669"/>
    <property type="project" value="UniProtKB-KW"/>
</dbReference>
<accession>A0A239PUT8</accession>
<gene>
    <name evidence="1" type="ORF">SAMN06297382_1944</name>
</gene>
<organism evidence="1 2">
    <name type="scientific">Amphiplicatus metriothermophilus</name>
    <dbReference type="NCBI Taxonomy" id="1519374"/>
    <lineage>
        <taxon>Bacteria</taxon>
        <taxon>Pseudomonadati</taxon>
        <taxon>Pseudomonadota</taxon>
        <taxon>Alphaproteobacteria</taxon>
        <taxon>Parvularculales</taxon>
        <taxon>Parvularculaceae</taxon>
        <taxon>Amphiplicatus</taxon>
    </lineage>
</organism>
<dbReference type="EMBL" id="FZQA01000003">
    <property type="protein sequence ID" value="SNT73692.1"/>
    <property type="molecule type" value="Genomic_DNA"/>
</dbReference>
<dbReference type="InterPro" id="IPR027417">
    <property type="entry name" value="P-loop_NTPase"/>
</dbReference>
<keyword evidence="2" id="KW-1185">Reference proteome</keyword>
<sequence>MKLDPRGEGQWLVPAMSAPAKRWDLDYHPNYAVVRAVWLDAVARRRREEPVVVVEKSPPNLCRHEALTSAFAAMKTSVFTLSRDPYAVCASWRARYGPGGVARDWGYEAVGENPLEFLELLGRIWIERARLLDAARRKYDAHIRYEDLCADPAATLARIARKVPAIADADPAAAVAVKDHARQPLQNMNEAQIAALAPAEIEAVSAGLRSAPEIVEVFGYAIRR</sequence>
<protein>
    <submittedName>
        <fullName evidence="1">Sulfotransferase family protein</fullName>
    </submittedName>
</protein>
<dbReference type="SUPFAM" id="SSF52540">
    <property type="entry name" value="P-loop containing nucleoside triphosphate hydrolases"/>
    <property type="match status" value="1"/>
</dbReference>
<name>A0A239PUT8_9PROT</name>
<proteinExistence type="predicted"/>
<dbReference type="Gene3D" id="3.40.50.300">
    <property type="entry name" value="P-loop containing nucleotide triphosphate hydrolases"/>
    <property type="match status" value="1"/>
</dbReference>
<dbReference type="Proteomes" id="UP000198346">
    <property type="component" value="Unassembled WGS sequence"/>
</dbReference>
<dbReference type="Pfam" id="PF13469">
    <property type="entry name" value="Sulfotransfer_3"/>
    <property type="match status" value="1"/>
</dbReference>
<evidence type="ECO:0000313" key="2">
    <source>
        <dbReference type="Proteomes" id="UP000198346"/>
    </source>
</evidence>
<evidence type="ECO:0000313" key="1">
    <source>
        <dbReference type="EMBL" id="SNT73692.1"/>
    </source>
</evidence>
<dbReference type="AlphaFoldDB" id="A0A239PUT8"/>
<reference evidence="1 2" key="1">
    <citation type="submission" date="2017-07" db="EMBL/GenBank/DDBJ databases">
        <authorList>
            <person name="Sun Z.S."/>
            <person name="Albrecht U."/>
            <person name="Echele G."/>
            <person name="Lee C.C."/>
        </authorList>
    </citation>
    <scope>NUCLEOTIDE SEQUENCE [LARGE SCALE GENOMIC DNA]</scope>
    <source>
        <strain evidence="1 2">CGMCC 1.12710</strain>
    </source>
</reference>